<evidence type="ECO:0000313" key="2">
    <source>
        <dbReference type="EMBL" id="QBX79419.1"/>
    </source>
</evidence>
<name>A0ABX5T279_9ENTR</name>
<dbReference type="Proteomes" id="UP000296284">
    <property type="component" value="Chromosome"/>
</dbReference>
<gene>
    <name evidence="2" type="ORF">E4Z61_03205</name>
</gene>
<feature type="compositionally biased region" description="Basic and acidic residues" evidence="1">
    <location>
        <begin position="52"/>
        <end position="65"/>
    </location>
</feature>
<organism evidence="2 3">
    <name type="scientific">Citrobacter tructae</name>
    <dbReference type="NCBI Taxonomy" id="2562449"/>
    <lineage>
        <taxon>Bacteria</taxon>
        <taxon>Pseudomonadati</taxon>
        <taxon>Pseudomonadota</taxon>
        <taxon>Gammaproteobacteria</taxon>
        <taxon>Enterobacterales</taxon>
        <taxon>Enterobacteriaceae</taxon>
        <taxon>Citrobacter</taxon>
    </lineage>
</organism>
<feature type="region of interest" description="Disordered" evidence="1">
    <location>
        <begin position="1"/>
        <end position="65"/>
    </location>
</feature>
<sequence length="65" mass="7234">MGASVYAPAGRKRRGITIKPGEGNTHPADEFTNSLHFPALPDTANRHNSRLLSHDKNHVKTMDLW</sequence>
<proteinExistence type="predicted"/>
<evidence type="ECO:0000313" key="3">
    <source>
        <dbReference type="Proteomes" id="UP000296284"/>
    </source>
</evidence>
<evidence type="ECO:0000256" key="1">
    <source>
        <dbReference type="SAM" id="MobiDB-lite"/>
    </source>
</evidence>
<dbReference type="EMBL" id="CP038469">
    <property type="protein sequence ID" value="QBX79419.1"/>
    <property type="molecule type" value="Genomic_DNA"/>
</dbReference>
<accession>A0ABX5T279</accession>
<reference evidence="2 3" key="1">
    <citation type="submission" date="2019-03" db="EMBL/GenBank/DDBJ databases">
        <title>Complete genome sequence of Citrobacter sp. SNU WT2 isolated from diseased rainbow trout.</title>
        <authorList>
            <person name="Oh W.T."/>
            <person name="Park S.C."/>
        </authorList>
    </citation>
    <scope>NUCLEOTIDE SEQUENCE [LARGE SCALE GENOMIC DNA]</scope>
    <source>
        <strain evidence="2 3">SNU WT2</strain>
    </source>
</reference>
<protein>
    <submittedName>
        <fullName evidence="2">Uncharacterized protein</fullName>
    </submittedName>
</protein>
<keyword evidence="3" id="KW-1185">Reference proteome</keyword>